<feature type="region of interest" description="Disordered" evidence="1">
    <location>
        <begin position="1"/>
        <end position="60"/>
    </location>
</feature>
<sequence length="154" mass="16113">MDRREGRRKRAREEEAAAVFEEVTSSSSSAAAAATAAVVGGGDKGKEEEEGEGWKRPPGVFEFPWQKCRGGLGVPVGGGGGGGGGGSWELRDVFFRSLVDGRAAAIGFPGDRLFPPPSKRALFDDVDAWLAAAGEGEVDPVWRSVLEEGPRPAA</sequence>
<proteinExistence type="predicted"/>
<dbReference type="EMBL" id="AP005148">
    <property type="protein sequence ID" value="BAD10125.1"/>
    <property type="molecule type" value="Genomic_DNA"/>
</dbReference>
<evidence type="ECO:0000313" key="2">
    <source>
        <dbReference type="EMBL" id="BAD10125.1"/>
    </source>
</evidence>
<feature type="compositionally biased region" description="Low complexity" evidence="1">
    <location>
        <begin position="17"/>
        <end position="38"/>
    </location>
</feature>
<dbReference type="Proteomes" id="UP000000763">
    <property type="component" value="Chromosome 8"/>
</dbReference>
<protein>
    <submittedName>
        <fullName evidence="2">Uncharacterized protein</fullName>
    </submittedName>
</protein>
<gene>
    <name evidence="2" type="primary">B1142B04.28</name>
</gene>
<name>A0A0P0XHH6_ORYSJ</name>
<dbReference type="Gramene" id="Os08t0496100-00">
    <property type="protein sequence ID" value="Os08t0496100-00"/>
    <property type="gene ID" value="Os08g0496100"/>
</dbReference>
<dbReference type="AlphaFoldDB" id="A0A0P0XHH6"/>
<reference evidence="3" key="1">
    <citation type="journal article" date="2005" name="Nature">
        <title>The map-based sequence of the rice genome.</title>
        <authorList>
            <consortium name="International rice genome sequencing project (IRGSP)"/>
            <person name="Matsumoto T."/>
            <person name="Wu J."/>
            <person name="Kanamori H."/>
            <person name="Katayose Y."/>
            <person name="Fujisawa M."/>
            <person name="Namiki N."/>
            <person name="Mizuno H."/>
            <person name="Yamamoto K."/>
            <person name="Antonio B.A."/>
            <person name="Baba T."/>
            <person name="Sakata K."/>
            <person name="Nagamura Y."/>
            <person name="Aoki H."/>
            <person name="Arikawa K."/>
            <person name="Arita K."/>
            <person name="Bito T."/>
            <person name="Chiden Y."/>
            <person name="Fujitsuka N."/>
            <person name="Fukunaka R."/>
            <person name="Hamada M."/>
            <person name="Harada C."/>
            <person name="Hayashi A."/>
            <person name="Hijishita S."/>
            <person name="Honda M."/>
            <person name="Hosokawa S."/>
            <person name="Ichikawa Y."/>
            <person name="Idonuma A."/>
            <person name="Iijima M."/>
            <person name="Ikeda M."/>
            <person name="Ikeno M."/>
            <person name="Ito K."/>
            <person name="Ito S."/>
            <person name="Ito T."/>
            <person name="Ito Y."/>
            <person name="Ito Y."/>
            <person name="Iwabuchi A."/>
            <person name="Kamiya K."/>
            <person name="Karasawa W."/>
            <person name="Kurita K."/>
            <person name="Katagiri S."/>
            <person name="Kikuta A."/>
            <person name="Kobayashi H."/>
            <person name="Kobayashi N."/>
            <person name="Machita K."/>
            <person name="Maehara T."/>
            <person name="Masukawa M."/>
            <person name="Mizubayashi T."/>
            <person name="Mukai Y."/>
            <person name="Nagasaki H."/>
            <person name="Nagata Y."/>
            <person name="Naito S."/>
            <person name="Nakashima M."/>
            <person name="Nakama Y."/>
            <person name="Nakamichi Y."/>
            <person name="Nakamura M."/>
            <person name="Meguro A."/>
            <person name="Negishi M."/>
            <person name="Ohta I."/>
            <person name="Ohta T."/>
            <person name="Okamoto M."/>
            <person name="Ono N."/>
            <person name="Saji S."/>
            <person name="Sakaguchi M."/>
            <person name="Sakai K."/>
            <person name="Shibata M."/>
            <person name="Shimokawa T."/>
            <person name="Song J."/>
            <person name="Takazaki Y."/>
            <person name="Terasawa K."/>
            <person name="Tsugane M."/>
            <person name="Tsuji K."/>
            <person name="Ueda S."/>
            <person name="Waki K."/>
            <person name="Yamagata H."/>
            <person name="Yamamoto M."/>
            <person name="Yamamoto S."/>
            <person name="Yamane H."/>
            <person name="Yoshiki S."/>
            <person name="Yoshihara R."/>
            <person name="Yukawa K."/>
            <person name="Zhong H."/>
            <person name="Yano M."/>
            <person name="Yuan Q."/>
            <person name="Ouyang S."/>
            <person name="Liu J."/>
            <person name="Jones K.M."/>
            <person name="Gansberger K."/>
            <person name="Moffat K."/>
            <person name="Hill J."/>
            <person name="Bera J."/>
            <person name="Fadrosh D."/>
            <person name="Jin S."/>
            <person name="Johri S."/>
            <person name="Kim M."/>
            <person name="Overton L."/>
            <person name="Reardon M."/>
            <person name="Tsitrin T."/>
            <person name="Vuong H."/>
            <person name="Weaver B."/>
            <person name="Ciecko A."/>
            <person name="Tallon L."/>
            <person name="Jackson J."/>
            <person name="Pai G."/>
            <person name="Aken S.V."/>
            <person name="Utterback T."/>
            <person name="Reidmuller S."/>
            <person name="Feldblyum T."/>
            <person name="Hsiao J."/>
            <person name="Zismann V."/>
            <person name="Iobst S."/>
            <person name="de Vazeille A.R."/>
            <person name="Buell C.R."/>
            <person name="Ying K."/>
            <person name="Li Y."/>
            <person name="Lu T."/>
            <person name="Huang Y."/>
            <person name="Zhao Q."/>
            <person name="Feng Q."/>
            <person name="Zhang L."/>
            <person name="Zhu J."/>
            <person name="Weng Q."/>
            <person name="Mu J."/>
            <person name="Lu Y."/>
            <person name="Fan D."/>
            <person name="Liu Y."/>
            <person name="Guan J."/>
            <person name="Zhang Y."/>
            <person name="Yu S."/>
            <person name="Liu X."/>
            <person name="Zhang Y."/>
            <person name="Hong G."/>
            <person name="Han B."/>
            <person name="Choisne N."/>
            <person name="Demange N."/>
            <person name="Orjeda G."/>
            <person name="Samain S."/>
            <person name="Cattolico L."/>
            <person name="Pelletier E."/>
            <person name="Couloux A."/>
            <person name="Segurens B."/>
            <person name="Wincker P."/>
            <person name="D'Hont A."/>
            <person name="Scarpelli C."/>
            <person name="Weissenbach J."/>
            <person name="Salanoubat M."/>
            <person name="Quetier F."/>
            <person name="Yu Y."/>
            <person name="Kim H.R."/>
            <person name="Rambo T."/>
            <person name="Currie J."/>
            <person name="Collura K."/>
            <person name="Luo M."/>
            <person name="Yang T."/>
            <person name="Ammiraju J.S.S."/>
            <person name="Engler F."/>
            <person name="Soderlund C."/>
            <person name="Wing R.A."/>
            <person name="Palmer L.E."/>
            <person name="de la Bastide M."/>
            <person name="Spiegel L."/>
            <person name="Nascimento L."/>
            <person name="Zutavern T."/>
            <person name="O'Shaughnessy A."/>
            <person name="Dike S."/>
            <person name="Dedhia N."/>
            <person name="Preston R."/>
            <person name="Balija V."/>
            <person name="McCombie W.R."/>
            <person name="Chow T."/>
            <person name="Chen H."/>
            <person name="Chung M."/>
            <person name="Chen C."/>
            <person name="Shaw J."/>
            <person name="Wu H."/>
            <person name="Hsiao K."/>
            <person name="Chao Y."/>
            <person name="Chu M."/>
            <person name="Cheng C."/>
            <person name="Hour A."/>
            <person name="Lee P."/>
            <person name="Lin S."/>
            <person name="Lin Y."/>
            <person name="Liou J."/>
            <person name="Liu S."/>
            <person name="Hsing Y."/>
            <person name="Raghuvanshi S."/>
            <person name="Mohanty A."/>
            <person name="Bharti A.K."/>
            <person name="Gaur A."/>
            <person name="Gupta V."/>
            <person name="Kumar D."/>
            <person name="Ravi V."/>
            <person name="Vij S."/>
            <person name="Kapur A."/>
            <person name="Khurana P."/>
            <person name="Khurana P."/>
            <person name="Khurana J.P."/>
            <person name="Tyagi A.K."/>
            <person name="Gaikwad K."/>
            <person name="Singh A."/>
            <person name="Dalal V."/>
            <person name="Srivastava S."/>
            <person name="Dixit A."/>
            <person name="Pal A.K."/>
            <person name="Ghazi I.A."/>
            <person name="Yadav M."/>
            <person name="Pandit A."/>
            <person name="Bhargava A."/>
            <person name="Sureshbabu K."/>
            <person name="Batra K."/>
            <person name="Sharma T.R."/>
            <person name="Mohapatra T."/>
            <person name="Singh N.K."/>
            <person name="Messing J."/>
            <person name="Nelson A.B."/>
            <person name="Fuks G."/>
            <person name="Kavchok S."/>
            <person name="Keizer G."/>
            <person name="Linton E."/>
            <person name="Llaca V."/>
            <person name="Song R."/>
            <person name="Tanyolac B."/>
            <person name="Young S."/>
            <person name="Ho-Il K."/>
            <person name="Hahn J.H."/>
            <person name="Sangsakoo G."/>
            <person name="Vanavichit A."/>
            <person name="de Mattos Luiz.A.T."/>
            <person name="Zimmer P.D."/>
            <person name="Malone G."/>
            <person name="Dellagostin O."/>
            <person name="de Oliveira A.C."/>
            <person name="Bevan M."/>
            <person name="Bancroft I."/>
            <person name="Minx P."/>
            <person name="Cordum H."/>
            <person name="Wilson R."/>
            <person name="Cheng Z."/>
            <person name="Jin W."/>
            <person name="Jiang J."/>
            <person name="Leong S.A."/>
            <person name="Iwama H."/>
            <person name="Gojobori T."/>
            <person name="Itoh T."/>
            <person name="Niimura Y."/>
            <person name="Fujii Y."/>
            <person name="Habara T."/>
            <person name="Sakai H."/>
            <person name="Sato Y."/>
            <person name="Wilson G."/>
            <person name="Kumar K."/>
            <person name="McCouch S."/>
            <person name="Juretic N."/>
            <person name="Hoen D."/>
            <person name="Wright S."/>
            <person name="Bruskiewich R."/>
            <person name="Bureau T."/>
            <person name="Miyao A."/>
            <person name="Hirochika H."/>
            <person name="Nishikawa T."/>
            <person name="Kadowaki K."/>
            <person name="Sugiura M."/>
            <person name="Burr B."/>
            <person name="Sasaki T."/>
        </authorList>
    </citation>
    <scope>NUCLEOTIDE SEQUENCE [LARGE SCALE GENOMIC DNA]</scope>
    <source>
        <strain evidence="3">cv. Nipponbare</strain>
    </source>
</reference>
<evidence type="ECO:0000256" key="1">
    <source>
        <dbReference type="SAM" id="MobiDB-lite"/>
    </source>
</evidence>
<feature type="compositionally biased region" description="Basic and acidic residues" evidence="1">
    <location>
        <begin position="43"/>
        <end position="55"/>
    </location>
</feature>
<evidence type="ECO:0000313" key="3">
    <source>
        <dbReference type="Proteomes" id="UP000000763"/>
    </source>
</evidence>
<dbReference type="OMA" id="EFPWQKC"/>
<feature type="compositionally biased region" description="Basic and acidic residues" evidence="1">
    <location>
        <begin position="1"/>
        <end position="15"/>
    </location>
</feature>
<accession>A0A0P0XHH6</accession>
<reference evidence="3" key="2">
    <citation type="journal article" date="2008" name="Nucleic Acids Res.">
        <title>The rice annotation project database (RAP-DB): 2008 update.</title>
        <authorList>
            <consortium name="The rice annotation project (RAP)"/>
        </authorList>
    </citation>
    <scope>GENOME REANNOTATION</scope>
    <source>
        <strain evidence="3">cv. Nipponbare</strain>
    </source>
</reference>
<organism evidence="2 3">
    <name type="scientific">Oryza sativa subsp. japonica</name>
    <name type="common">Rice</name>
    <dbReference type="NCBI Taxonomy" id="39947"/>
    <lineage>
        <taxon>Eukaryota</taxon>
        <taxon>Viridiplantae</taxon>
        <taxon>Streptophyta</taxon>
        <taxon>Embryophyta</taxon>
        <taxon>Tracheophyta</taxon>
        <taxon>Spermatophyta</taxon>
        <taxon>Magnoliopsida</taxon>
        <taxon>Liliopsida</taxon>
        <taxon>Poales</taxon>
        <taxon>Poaceae</taxon>
        <taxon>BOP clade</taxon>
        <taxon>Oryzoideae</taxon>
        <taxon>Oryzeae</taxon>
        <taxon>Oryzinae</taxon>
        <taxon>Oryza</taxon>
        <taxon>Oryza sativa</taxon>
    </lineage>
</organism>